<dbReference type="EMBL" id="JACCFP010000001">
    <property type="protein sequence ID" value="NYJ00757.1"/>
    <property type="molecule type" value="Genomic_DNA"/>
</dbReference>
<protein>
    <submittedName>
        <fullName evidence="1">Uncharacterized protein</fullName>
    </submittedName>
</protein>
<sequence>MLFLVVAMLVSLVVAGAVLFYVAYPHRGEKAPGVPWLSDAMEKAAEAAPVLEEHEVDLLRSTR</sequence>
<dbReference type="AlphaFoldDB" id="A0A853C0S7"/>
<dbReference type="RefSeq" id="WP_179667303.1">
    <property type="nucleotide sequence ID" value="NZ_JACCFP010000001.1"/>
</dbReference>
<name>A0A853C0S7_9ACTN</name>
<keyword evidence="2" id="KW-1185">Reference proteome</keyword>
<organism evidence="1 2">
    <name type="scientific">Nocardioides thalensis</name>
    <dbReference type="NCBI Taxonomy" id="1914755"/>
    <lineage>
        <taxon>Bacteria</taxon>
        <taxon>Bacillati</taxon>
        <taxon>Actinomycetota</taxon>
        <taxon>Actinomycetes</taxon>
        <taxon>Propionibacteriales</taxon>
        <taxon>Nocardioidaceae</taxon>
        <taxon>Nocardioides</taxon>
    </lineage>
</organism>
<reference evidence="1 2" key="1">
    <citation type="submission" date="2020-07" db="EMBL/GenBank/DDBJ databases">
        <title>Sequencing the genomes of 1000 actinobacteria strains.</title>
        <authorList>
            <person name="Klenk H.-P."/>
        </authorList>
    </citation>
    <scope>NUCLEOTIDE SEQUENCE [LARGE SCALE GENOMIC DNA]</scope>
    <source>
        <strain evidence="1 2">DSM 103833</strain>
    </source>
</reference>
<evidence type="ECO:0000313" key="1">
    <source>
        <dbReference type="EMBL" id="NYJ00757.1"/>
    </source>
</evidence>
<proteinExistence type="predicted"/>
<comment type="caution">
    <text evidence="1">The sequence shown here is derived from an EMBL/GenBank/DDBJ whole genome shotgun (WGS) entry which is preliminary data.</text>
</comment>
<gene>
    <name evidence="1" type="ORF">HNR19_001455</name>
</gene>
<dbReference type="Proteomes" id="UP000530424">
    <property type="component" value="Unassembled WGS sequence"/>
</dbReference>
<accession>A0A853C0S7</accession>
<evidence type="ECO:0000313" key="2">
    <source>
        <dbReference type="Proteomes" id="UP000530424"/>
    </source>
</evidence>